<organism evidence="1 2">
    <name type="scientific">Aspergillus leporis</name>
    <dbReference type="NCBI Taxonomy" id="41062"/>
    <lineage>
        <taxon>Eukaryota</taxon>
        <taxon>Fungi</taxon>
        <taxon>Dikarya</taxon>
        <taxon>Ascomycota</taxon>
        <taxon>Pezizomycotina</taxon>
        <taxon>Eurotiomycetes</taxon>
        <taxon>Eurotiomycetidae</taxon>
        <taxon>Eurotiales</taxon>
        <taxon>Aspergillaceae</taxon>
        <taxon>Aspergillus</taxon>
        <taxon>Aspergillus subgen. Circumdati</taxon>
    </lineage>
</organism>
<sequence>MQVFVPPLHPSDLSHRQPGTWLLGTNRRTFSIVRLLILRPNLTSCYFPYFSGIHTCCQHTASNLNQRNSPPSLRVHPTIIDLVTPTYIQPYQPTDSHTDRSDSFDLLAAKSPTKVSFFEHLRPSVCLFQTSFPFFPLILCMSYLRRIQPVVSYRLDETLRSEFILLLLI</sequence>
<evidence type="ECO:0000313" key="1">
    <source>
        <dbReference type="EMBL" id="KAB8067329.1"/>
    </source>
</evidence>
<name>A0A5N5WGS7_9EURO</name>
<dbReference type="EMBL" id="ML732505">
    <property type="protein sequence ID" value="KAB8067329.1"/>
    <property type="molecule type" value="Genomic_DNA"/>
</dbReference>
<reference evidence="1 2" key="1">
    <citation type="submission" date="2019-04" db="EMBL/GenBank/DDBJ databases">
        <title>Friends and foes A comparative genomics study of 23 Aspergillus species from section Flavi.</title>
        <authorList>
            <consortium name="DOE Joint Genome Institute"/>
            <person name="Kjaerbolling I."/>
            <person name="Vesth T."/>
            <person name="Frisvad J.C."/>
            <person name="Nybo J.L."/>
            <person name="Theobald S."/>
            <person name="Kildgaard S."/>
            <person name="Isbrandt T."/>
            <person name="Kuo A."/>
            <person name="Sato A."/>
            <person name="Lyhne E.K."/>
            <person name="Kogle M.E."/>
            <person name="Wiebenga A."/>
            <person name="Kun R.S."/>
            <person name="Lubbers R.J."/>
            <person name="Makela M.R."/>
            <person name="Barry K."/>
            <person name="Chovatia M."/>
            <person name="Clum A."/>
            <person name="Daum C."/>
            <person name="Haridas S."/>
            <person name="He G."/>
            <person name="LaButti K."/>
            <person name="Lipzen A."/>
            <person name="Mondo S."/>
            <person name="Riley R."/>
            <person name="Salamov A."/>
            <person name="Simmons B.A."/>
            <person name="Magnuson J.K."/>
            <person name="Henrissat B."/>
            <person name="Mortensen U.H."/>
            <person name="Larsen T.O."/>
            <person name="Devries R.P."/>
            <person name="Grigoriev I.V."/>
            <person name="Machida M."/>
            <person name="Baker S.E."/>
            <person name="Andersen M.R."/>
        </authorList>
    </citation>
    <scope>NUCLEOTIDE SEQUENCE [LARGE SCALE GENOMIC DNA]</scope>
    <source>
        <strain evidence="1 2">CBS 151.66</strain>
    </source>
</reference>
<protein>
    <submittedName>
        <fullName evidence="1">Uncharacterized protein</fullName>
    </submittedName>
</protein>
<accession>A0A5N5WGS7</accession>
<gene>
    <name evidence="1" type="ORF">BDV29DRAFT_92792</name>
</gene>
<dbReference type="AlphaFoldDB" id="A0A5N5WGS7"/>
<proteinExistence type="predicted"/>
<keyword evidence="2" id="KW-1185">Reference proteome</keyword>
<evidence type="ECO:0000313" key="2">
    <source>
        <dbReference type="Proteomes" id="UP000326565"/>
    </source>
</evidence>
<dbReference type="Proteomes" id="UP000326565">
    <property type="component" value="Unassembled WGS sequence"/>
</dbReference>